<organism evidence="1 2">
    <name type="scientific">Cucumis sativus</name>
    <name type="common">Cucumber</name>
    <dbReference type="NCBI Taxonomy" id="3659"/>
    <lineage>
        <taxon>Eukaryota</taxon>
        <taxon>Viridiplantae</taxon>
        <taxon>Streptophyta</taxon>
        <taxon>Embryophyta</taxon>
        <taxon>Tracheophyta</taxon>
        <taxon>Spermatophyta</taxon>
        <taxon>Magnoliopsida</taxon>
        <taxon>eudicotyledons</taxon>
        <taxon>Gunneridae</taxon>
        <taxon>Pentapetalae</taxon>
        <taxon>rosids</taxon>
        <taxon>fabids</taxon>
        <taxon>Cucurbitales</taxon>
        <taxon>Cucurbitaceae</taxon>
        <taxon>Benincaseae</taxon>
        <taxon>Cucumis</taxon>
    </lineage>
</organism>
<proteinExistence type="predicted"/>
<reference evidence="1 2" key="3">
    <citation type="journal article" date="2010" name="BMC Genomics">
        <title>Transcriptome sequencing and comparative analysis of cucumber flowers with different sex types.</title>
        <authorList>
            <person name="Guo S."/>
            <person name="Zheng Y."/>
            <person name="Joung J.G."/>
            <person name="Liu S."/>
            <person name="Zhang Z."/>
            <person name="Crasta O.R."/>
            <person name="Sobral B.W."/>
            <person name="Xu Y."/>
            <person name="Huang S."/>
            <person name="Fei Z."/>
        </authorList>
    </citation>
    <scope>NUCLEOTIDE SEQUENCE [LARGE SCALE GENOMIC DNA]</scope>
    <source>
        <strain evidence="2">cv. 9930</strain>
    </source>
</reference>
<reference evidence="1 2" key="4">
    <citation type="journal article" date="2011" name="BMC Genomics">
        <title>RNA-Seq improves annotation of protein-coding genes in the cucumber genome.</title>
        <authorList>
            <person name="Li Z."/>
            <person name="Zhang Z."/>
            <person name="Yan P."/>
            <person name="Huang S."/>
            <person name="Fei Z."/>
            <person name="Lin K."/>
        </authorList>
    </citation>
    <scope>NUCLEOTIDE SEQUENCE [LARGE SCALE GENOMIC DNA]</scope>
    <source>
        <strain evidence="2">cv. 9930</strain>
    </source>
</reference>
<evidence type="ECO:0000313" key="2">
    <source>
        <dbReference type="Proteomes" id="UP000029981"/>
    </source>
</evidence>
<reference evidence="1 2" key="2">
    <citation type="journal article" date="2009" name="PLoS ONE">
        <title>An integrated genetic and cytogenetic map of the cucumber genome.</title>
        <authorList>
            <person name="Ren Y."/>
            <person name="Zhang Z."/>
            <person name="Liu J."/>
            <person name="Staub J.E."/>
            <person name="Han Y."/>
            <person name="Cheng Z."/>
            <person name="Li X."/>
            <person name="Lu J."/>
            <person name="Miao H."/>
            <person name="Kang H."/>
            <person name="Xie B."/>
            <person name="Gu X."/>
            <person name="Wang X."/>
            <person name="Du Y."/>
            <person name="Jin W."/>
            <person name="Huang S."/>
        </authorList>
    </citation>
    <scope>NUCLEOTIDE SEQUENCE [LARGE SCALE GENOMIC DNA]</scope>
    <source>
        <strain evidence="2">cv. 9930</strain>
    </source>
</reference>
<dbReference type="Gramene" id="KGN44211">
    <property type="protein sequence ID" value="KGN44211"/>
    <property type="gene ID" value="Csa_7G224880"/>
</dbReference>
<dbReference type="EMBL" id="CM002928">
    <property type="protein sequence ID" value="KGN44211.1"/>
    <property type="molecule type" value="Genomic_DNA"/>
</dbReference>
<protein>
    <submittedName>
        <fullName evidence="1">Uncharacterized protein</fullName>
    </submittedName>
</protein>
<dbReference type="Proteomes" id="UP000029981">
    <property type="component" value="Chromosome 7"/>
</dbReference>
<sequence>MGAVLYKKTAIENRFGWFRRRETDHRLQQLEPIGQTVGWFWSVRFCPAEMKRSEIAGLFLMFLDQNEGQKALEIEFLG</sequence>
<evidence type="ECO:0000313" key="1">
    <source>
        <dbReference type="EMBL" id="KGN44211.1"/>
    </source>
</evidence>
<accession>A0A0A0K8U4</accession>
<dbReference type="AlphaFoldDB" id="A0A0A0K8U4"/>
<gene>
    <name evidence="1" type="ORF">Csa_7G224880</name>
</gene>
<reference evidence="1 2" key="1">
    <citation type="journal article" date="2009" name="Nat. Genet.">
        <title>The genome of the cucumber, Cucumis sativus L.</title>
        <authorList>
            <person name="Huang S."/>
            <person name="Li R."/>
            <person name="Zhang Z."/>
            <person name="Li L."/>
            <person name="Gu X."/>
            <person name="Fan W."/>
            <person name="Lucas W.J."/>
            <person name="Wang X."/>
            <person name="Xie B."/>
            <person name="Ni P."/>
            <person name="Ren Y."/>
            <person name="Zhu H."/>
            <person name="Li J."/>
            <person name="Lin K."/>
            <person name="Jin W."/>
            <person name="Fei Z."/>
            <person name="Li G."/>
            <person name="Staub J."/>
            <person name="Kilian A."/>
            <person name="van der Vossen E.A."/>
            <person name="Wu Y."/>
            <person name="Guo J."/>
            <person name="He J."/>
            <person name="Jia Z."/>
            <person name="Ren Y."/>
            <person name="Tian G."/>
            <person name="Lu Y."/>
            <person name="Ruan J."/>
            <person name="Qian W."/>
            <person name="Wang M."/>
            <person name="Huang Q."/>
            <person name="Li B."/>
            <person name="Xuan Z."/>
            <person name="Cao J."/>
            <person name="Asan"/>
            <person name="Wu Z."/>
            <person name="Zhang J."/>
            <person name="Cai Q."/>
            <person name="Bai Y."/>
            <person name="Zhao B."/>
            <person name="Han Y."/>
            <person name="Li Y."/>
            <person name="Li X."/>
            <person name="Wang S."/>
            <person name="Shi Q."/>
            <person name="Liu S."/>
            <person name="Cho W.K."/>
            <person name="Kim J.Y."/>
            <person name="Xu Y."/>
            <person name="Heller-Uszynska K."/>
            <person name="Miao H."/>
            <person name="Cheng Z."/>
            <person name="Zhang S."/>
            <person name="Wu J."/>
            <person name="Yang Y."/>
            <person name="Kang H."/>
            <person name="Li M."/>
            <person name="Liang H."/>
            <person name="Ren X."/>
            <person name="Shi Z."/>
            <person name="Wen M."/>
            <person name="Jian M."/>
            <person name="Yang H."/>
            <person name="Zhang G."/>
            <person name="Yang Z."/>
            <person name="Chen R."/>
            <person name="Liu S."/>
            <person name="Li J."/>
            <person name="Ma L."/>
            <person name="Liu H."/>
            <person name="Zhou Y."/>
            <person name="Zhao J."/>
            <person name="Fang X."/>
            <person name="Li G."/>
            <person name="Fang L."/>
            <person name="Li Y."/>
            <person name="Liu D."/>
            <person name="Zheng H."/>
            <person name="Zhang Y."/>
            <person name="Qin N."/>
            <person name="Li Z."/>
            <person name="Yang G."/>
            <person name="Yang S."/>
            <person name="Bolund L."/>
            <person name="Kristiansen K."/>
            <person name="Zheng H."/>
            <person name="Li S."/>
            <person name="Zhang X."/>
            <person name="Yang H."/>
            <person name="Wang J."/>
            <person name="Sun R."/>
            <person name="Zhang B."/>
            <person name="Jiang S."/>
            <person name="Wang J."/>
            <person name="Du Y."/>
            <person name="Li S."/>
        </authorList>
    </citation>
    <scope>NUCLEOTIDE SEQUENCE [LARGE SCALE GENOMIC DNA]</scope>
    <source>
        <strain evidence="2">cv. 9930</strain>
    </source>
</reference>
<name>A0A0A0K8U4_CUCSA</name>
<keyword evidence="2" id="KW-1185">Reference proteome</keyword>